<dbReference type="AlphaFoldDB" id="A0A8H3ZFT5"/>
<dbReference type="PANTHER" id="PTHR47843:SF2">
    <property type="entry name" value="BTB DOMAIN-CONTAINING PROTEIN"/>
    <property type="match status" value="1"/>
</dbReference>
<evidence type="ECO:0000313" key="2">
    <source>
        <dbReference type="EMBL" id="KAE9990551.1"/>
    </source>
</evidence>
<dbReference type="Proteomes" id="UP000490939">
    <property type="component" value="Unassembled WGS sequence"/>
</dbReference>
<dbReference type="InterPro" id="IPR011333">
    <property type="entry name" value="SKP1/BTB/POZ_sf"/>
</dbReference>
<keyword evidence="3" id="KW-1185">Reference proteome</keyword>
<proteinExistence type="predicted"/>
<comment type="caution">
    <text evidence="2">The sequence shown here is derived from an EMBL/GenBank/DDBJ whole genome shotgun (WGS) entry which is preliminary data.</text>
</comment>
<dbReference type="PROSITE" id="PS50097">
    <property type="entry name" value="BTB"/>
    <property type="match status" value="1"/>
</dbReference>
<gene>
    <name evidence="2" type="ORF">EG327_001277</name>
</gene>
<accession>A0A8H3ZFT5</accession>
<dbReference type="SUPFAM" id="SSF54695">
    <property type="entry name" value="POZ domain"/>
    <property type="match status" value="1"/>
</dbReference>
<dbReference type="InterPro" id="IPR000210">
    <property type="entry name" value="BTB/POZ_dom"/>
</dbReference>
<dbReference type="PANTHER" id="PTHR47843">
    <property type="entry name" value="BTB DOMAIN-CONTAINING PROTEIN-RELATED"/>
    <property type="match status" value="1"/>
</dbReference>
<protein>
    <recommendedName>
        <fullName evidence="1">BTB domain-containing protein</fullName>
    </recommendedName>
</protein>
<organism evidence="2 3">
    <name type="scientific">Venturia inaequalis</name>
    <name type="common">Apple scab fungus</name>
    <dbReference type="NCBI Taxonomy" id="5025"/>
    <lineage>
        <taxon>Eukaryota</taxon>
        <taxon>Fungi</taxon>
        <taxon>Dikarya</taxon>
        <taxon>Ascomycota</taxon>
        <taxon>Pezizomycotina</taxon>
        <taxon>Dothideomycetes</taxon>
        <taxon>Pleosporomycetidae</taxon>
        <taxon>Venturiales</taxon>
        <taxon>Venturiaceae</taxon>
        <taxon>Venturia</taxon>
    </lineage>
</organism>
<dbReference type="EMBL" id="WNWR01000132">
    <property type="protein sequence ID" value="KAE9990551.1"/>
    <property type="molecule type" value="Genomic_DNA"/>
</dbReference>
<name>A0A8H3ZFT5_VENIN</name>
<feature type="domain" description="BTB" evidence="1">
    <location>
        <begin position="26"/>
        <end position="98"/>
    </location>
</feature>
<evidence type="ECO:0000259" key="1">
    <source>
        <dbReference type="PROSITE" id="PS50097"/>
    </source>
</evidence>
<reference evidence="2 3" key="1">
    <citation type="submission" date="2019-07" db="EMBL/GenBank/DDBJ databases">
        <title>Venturia inaequalis Genome Resource.</title>
        <authorList>
            <person name="Lichtner F.J."/>
        </authorList>
    </citation>
    <scope>NUCLEOTIDE SEQUENCE [LARGE SCALE GENOMIC DNA]</scope>
    <source>
        <strain evidence="2 3">DMI_063113</strain>
    </source>
</reference>
<sequence length="237" mass="27370">MADPDKKSCTPCKHGHRPTKPLTDLTMVTISIGEDFGKKQDYILPMEYLTSVSPYFENAFKGSFREAVEKKISLANVEVETFGIYVEWLNSHKIVDESGEDFVGESETRVSQHPVLLKLYLFADEYDHPQLRRDVLEVFIRHTNKYTKCVKVKTISKAYDRLPSNSPLLRFLVDHYAYQWSPTSTATEKSLPVQFLYSLAIKLRAQTRSLELPRRVKSPYLNDCDYHEHDAEKEAEG</sequence>
<evidence type="ECO:0000313" key="3">
    <source>
        <dbReference type="Proteomes" id="UP000490939"/>
    </source>
</evidence>
<dbReference type="Gene3D" id="3.30.710.10">
    <property type="entry name" value="Potassium Channel Kv1.1, Chain A"/>
    <property type="match status" value="1"/>
</dbReference>